<reference evidence="4 5" key="1">
    <citation type="submission" date="2019-12" db="EMBL/GenBank/DDBJ databases">
        <title>Mucilaginibacter sp. HMF7410 genome sequencing and assembly.</title>
        <authorList>
            <person name="Kang H."/>
            <person name="Cha I."/>
            <person name="Kim H."/>
            <person name="Joh K."/>
        </authorList>
    </citation>
    <scope>NUCLEOTIDE SEQUENCE [LARGE SCALE GENOMIC DNA]</scope>
    <source>
        <strain evidence="4 5">HMF7410</strain>
    </source>
</reference>
<dbReference type="InterPro" id="IPR026444">
    <property type="entry name" value="Secre_tail"/>
</dbReference>
<sequence>MARRSIRFLLLFLAFFTSAIVYAQSPSCSLSSKLYAKDSIDITTFGASTVAGINGLQFQGYLNSDFQACYPGKTIIVDNYGIPSQTTTQGLARFEATIKNKTGFVLILMGLNDALAIVDGKMKIAETQSNMDKMIEIALAYNLIPVIGTIQYLNDTNNKRNQNANFVIRQINAIYRRIATNRKIYFTDINAVLGRDWSLYQDTTHPNAQGNMRIAYAWFDTLNMIIENKLLLSGLSQNYPNPSVNNTTIGFSLAKSNKVIITLYNMAGAIVKTLANNYFNSGYHEIVLPTTDLVPGIYLYAMQTPTEQYVKKMVVLGR</sequence>
<dbReference type="InterPro" id="IPR051532">
    <property type="entry name" value="Ester_Hydrolysis_Enzymes"/>
</dbReference>
<dbReference type="InterPro" id="IPR036514">
    <property type="entry name" value="SGNH_hydro_sf"/>
</dbReference>
<keyword evidence="1" id="KW-0732">Signal</keyword>
<accession>A0A7K1SSU8</accession>
<evidence type="ECO:0000259" key="2">
    <source>
        <dbReference type="Pfam" id="PF13472"/>
    </source>
</evidence>
<comment type="caution">
    <text evidence="4">The sequence shown here is derived from an EMBL/GenBank/DDBJ whole genome shotgun (WGS) entry which is preliminary data.</text>
</comment>
<evidence type="ECO:0000256" key="1">
    <source>
        <dbReference type="SAM" id="SignalP"/>
    </source>
</evidence>
<dbReference type="EMBL" id="WPIK01000002">
    <property type="protein sequence ID" value="MVN20327.1"/>
    <property type="molecule type" value="Genomic_DNA"/>
</dbReference>
<dbReference type="InterPro" id="IPR013830">
    <property type="entry name" value="SGNH_hydro"/>
</dbReference>
<dbReference type="Proteomes" id="UP000462014">
    <property type="component" value="Unassembled WGS sequence"/>
</dbReference>
<keyword evidence="5" id="KW-1185">Reference proteome</keyword>
<feature type="signal peptide" evidence="1">
    <location>
        <begin position="1"/>
        <end position="23"/>
    </location>
</feature>
<protein>
    <submittedName>
        <fullName evidence="4">T9SS type A sorting domain-containing protein</fullName>
    </submittedName>
</protein>
<organism evidence="4 5">
    <name type="scientific">Mucilaginibacter arboris</name>
    <dbReference type="NCBI Taxonomy" id="2682090"/>
    <lineage>
        <taxon>Bacteria</taxon>
        <taxon>Pseudomonadati</taxon>
        <taxon>Bacteroidota</taxon>
        <taxon>Sphingobacteriia</taxon>
        <taxon>Sphingobacteriales</taxon>
        <taxon>Sphingobacteriaceae</taxon>
        <taxon>Mucilaginibacter</taxon>
    </lineage>
</organism>
<gene>
    <name evidence="4" type="ORF">GO621_02100</name>
</gene>
<proteinExistence type="predicted"/>
<dbReference type="PANTHER" id="PTHR30383">
    <property type="entry name" value="THIOESTERASE 1/PROTEASE 1/LYSOPHOSPHOLIPASE L1"/>
    <property type="match status" value="1"/>
</dbReference>
<feature type="domain" description="Secretion system C-terminal sorting" evidence="3">
    <location>
        <begin position="239"/>
        <end position="315"/>
    </location>
</feature>
<dbReference type="AlphaFoldDB" id="A0A7K1SSU8"/>
<dbReference type="GO" id="GO:0004622">
    <property type="term" value="F:phosphatidylcholine lysophospholipase activity"/>
    <property type="evidence" value="ECO:0007669"/>
    <property type="project" value="TreeGrafter"/>
</dbReference>
<dbReference type="Pfam" id="PF13472">
    <property type="entry name" value="Lipase_GDSL_2"/>
    <property type="match status" value="1"/>
</dbReference>
<evidence type="ECO:0000259" key="3">
    <source>
        <dbReference type="Pfam" id="PF18962"/>
    </source>
</evidence>
<dbReference type="Gene3D" id="3.40.50.1110">
    <property type="entry name" value="SGNH hydrolase"/>
    <property type="match status" value="1"/>
</dbReference>
<feature type="domain" description="SGNH hydrolase-type esterase" evidence="2">
    <location>
        <begin position="45"/>
        <end position="211"/>
    </location>
</feature>
<dbReference type="SUPFAM" id="SSF52266">
    <property type="entry name" value="SGNH hydrolase"/>
    <property type="match status" value="1"/>
</dbReference>
<dbReference type="PANTHER" id="PTHR30383:SF5">
    <property type="entry name" value="SGNH HYDROLASE-TYPE ESTERASE DOMAIN-CONTAINING PROTEIN"/>
    <property type="match status" value="1"/>
</dbReference>
<feature type="chain" id="PRO_5029576977" evidence="1">
    <location>
        <begin position="24"/>
        <end position="318"/>
    </location>
</feature>
<dbReference type="NCBIfam" id="TIGR04183">
    <property type="entry name" value="Por_Secre_tail"/>
    <property type="match status" value="1"/>
</dbReference>
<evidence type="ECO:0000313" key="4">
    <source>
        <dbReference type="EMBL" id="MVN20327.1"/>
    </source>
</evidence>
<evidence type="ECO:0000313" key="5">
    <source>
        <dbReference type="Proteomes" id="UP000462014"/>
    </source>
</evidence>
<name>A0A7K1SSU8_9SPHI</name>
<dbReference type="Pfam" id="PF18962">
    <property type="entry name" value="Por_Secre_tail"/>
    <property type="match status" value="1"/>
</dbReference>